<proteinExistence type="predicted"/>
<name>X1PNA1_9ZZZZ</name>
<dbReference type="EMBL" id="BARV01028032">
    <property type="protein sequence ID" value="GAI43976.1"/>
    <property type="molecule type" value="Genomic_DNA"/>
</dbReference>
<feature type="non-terminal residue" evidence="1">
    <location>
        <position position="39"/>
    </location>
</feature>
<sequence>MHPGPILIEVYLEVREGFIVFESDIIPGAMPFYQVALKD</sequence>
<comment type="caution">
    <text evidence="1">The sequence shown here is derived from an EMBL/GenBank/DDBJ whole genome shotgun (WGS) entry which is preliminary data.</text>
</comment>
<gene>
    <name evidence="1" type="ORF">S06H3_44984</name>
</gene>
<accession>X1PNA1</accession>
<dbReference type="AlphaFoldDB" id="X1PNA1"/>
<evidence type="ECO:0000313" key="1">
    <source>
        <dbReference type="EMBL" id="GAI43976.1"/>
    </source>
</evidence>
<protein>
    <submittedName>
        <fullName evidence="1">Uncharacterized protein</fullName>
    </submittedName>
</protein>
<reference evidence="1" key="1">
    <citation type="journal article" date="2014" name="Front. Microbiol.">
        <title>High frequency of phylogenetically diverse reductive dehalogenase-homologous genes in deep subseafloor sedimentary metagenomes.</title>
        <authorList>
            <person name="Kawai M."/>
            <person name="Futagami T."/>
            <person name="Toyoda A."/>
            <person name="Takaki Y."/>
            <person name="Nishi S."/>
            <person name="Hori S."/>
            <person name="Arai W."/>
            <person name="Tsubouchi T."/>
            <person name="Morono Y."/>
            <person name="Uchiyama I."/>
            <person name="Ito T."/>
            <person name="Fujiyama A."/>
            <person name="Inagaki F."/>
            <person name="Takami H."/>
        </authorList>
    </citation>
    <scope>NUCLEOTIDE SEQUENCE</scope>
    <source>
        <strain evidence="1">Expedition CK06-06</strain>
    </source>
</reference>
<organism evidence="1">
    <name type="scientific">marine sediment metagenome</name>
    <dbReference type="NCBI Taxonomy" id="412755"/>
    <lineage>
        <taxon>unclassified sequences</taxon>
        <taxon>metagenomes</taxon>
        <taxon>ecological metagenomes</taxon>
    </lineage>
</organism>